<name>Q7NE62_GLOVI</name>
<dbReference type="eggNOG" id="COG0515">
    <property type="taxonomic scope" value="Bacteria"/>
</dbReference>
<reference evidence="1 2" key="2">
    <citation type="journal article" date="2003" name="DNA Res.">
        <title>Complete genome structure of Gloeobacter violaceus PCC 7421, a cyanobacterium that lacks thylakoids (supplement).</title>
        <authorList>
            <person name="Nakamura Y."/>
            <person name="Kaneko T."/>
            <person name="Sato S."/>
            <person name="Mimuro M."/>
            <person name="Miyashita H."/>
            <person name="Tsuchiya T."/>
            <person name="Sasamoto S."/>
            <person name="Watanabe A."/>
            <person name="Kawashima K."/>
            <person name="Kishida Y."/>
            <person name="Kiyokawa C."/>
            <person name="Kohara M."/>
            <person name="Matsumoto M."/>
            <person name="Matsuno A."/>
            <person name="Nakazaki N."/>
            <person name="Shimpo S."/>
            <person name="Takeuchi C."/>
            <person name="Yamada M."/>
            <person name="Tabata S."/>
        </authorList>
    </citation>
    <scope>NUCLEOTIDE SEQUENCE [LARGE SCALE GENOMIC DNA]</scope>
    <source>
        <strain evidence="2">ATCC 29082 / PCC 7421</strain>
    </source>
</reference>
<dbReference type="GO" id="GO:0004674">
    <property type="term" value="F:protein serine/threonine kinase activity"/>
    <property type="evidence" value="ECO:0000318"/>
    <property type="project" value="GO_Central"/>
</dbReference>
<dbReference type="InParanoid" id="Q7NE62"/>
<dbReference type="InterPro" id="IPR011009">
    <property type="entry name" value="Kinase-like_dom_sf"/>
</dbReference>
<evidence type="ECO:0000313" key="1">
    <source>
        <dbReference type="EMBL" id="BAC91959.1"/>
    </source>
</evidence>
<accession>Q7NE62</accession>
<sequence>MPPEQFEGRTVPASDLFGLGATLLFLLTGINPGELPRENFRIRLGERASAGLKPWLERMLDPDLQYRFASACAAHEALDRQENRPVPTVSGQPTGSCIALKRTAERLTIEVEGRRLQLRDFYVALAQMALQFPQMFLSFNQENSSTSWLPWIPRLMFAMLTAAWLGELWVVGSTRTRIETDGLNLTISQRFWNLLPYKKTRGRLVDVRSRQQADIIFGRDKFVWRFWGEEKKFTLFLSPVEQEWLQKEIRTWIEDK</sequence>
<dbReference type="EnsemblBacteria" id="BAC91959">
    <property type="protein sequence ID" value="BAC91959"/>
    <property type="gene ID" value="BAC91959"/>
</dbReference>
<reference evidence="1 2" key="1">
    <citation type="journal article" date="2003" name="DNA Res.">
        <title>Complete genome structure of Gloeobacter violaceus PCC 7421, a cyanobacterium that lacks thylakoids.</title>
        <authorList>
            <person name="Nakamura Y."/>
            <person name="Kaneko T."/>
            <person name="Sato S."/>
            <person name="Mimuro M."/>
            <person name="Miyashita H."/>
            <person name="Tsuchiya T."/>
            <person name="Sasamoto S."/>
            <person name="Watanabe A."/>
            <person name="Kawashima K."/>
            <person name="Kishida Y."/>
            <person name="Kiyokawa C."/>
            <person name="Kohara M."/>
            <person name="Matsumoto M."/>
            <person name="Matsuno A."/>
            <person name="Nakazaki N."/>
            <person name="Shimpo S."/>
            <person name="Takeuchi C."/>
            <person name="Yamada M."/>
            <person name="Tabata S."/>
        </authorList>
    </citation>
    <scope>NUCLEOTIDE SEQUENCE [LARGE SCALE GENOMIC DNA]</scope>
    <source>
        <strain evidence="2">ATCC 29082 / PCC 7421</strain>
    </source>
</reference>
<dbReference type="KEGG" id="gvi:glr4018"/>
<organism evidence="1 2">
    <name type="scientific">Gloeobacter violaceus (strain ATCC 29082 / PCC 7421)</name>
    <dbReference type="NCBI Taxonomy" id="251221"/>
    <lineage>
        <taxon>Bacteria</taxon>
        <taxon>Bacillati</taxon>
        <taxon>Cyanobacteriota</taxon>
        <taxon>Cyanophyceae</taxon>
        <taxon>Gloeobacterales</taxon>
        <taxon>Gloeobacteraceae</taxon>
        <taxon>Gloeobacter</taxon>
    </lineage>
</organism>
<dbReference type="Proteomes" id="UP000000557">
    <property type="component" value="Chromosome"/>
</dbReference>
<protein>
    <submittedName>
        <fullName evidence="1">Glr4018 protein</fullName>
    </submittedName>
</protein>
<dbReference type="EMBL" id="BA000045">
    <property type="protein sequence ID" value="BAC91959.1"/>
    <property type="molecule type" value="Genomic_DNA"/>
</dbReference>
<proteinExistence type="predicted"/>
<dbReference type="Gene3D" id="1.10.510.10">
    <property type="entry name" value="Transferase(Phosphotransferase) domain 1"/>
    <property type="match status" value="1"/>
</dbReference>
<keyword evidence="2" id="KW-1185">Reference proteome</keyword>
<gene>
    <name evidence="1" type="ordered locus">glr4018</name>
</gene>
<dbReference type="PhylomeDB" id="Q7NE62"/>
<dbReference type="HOGENOM" id="CLU_1084878_0_0_3"/>
<dbReference type="OrthoDB" id="5797290at2"/>
<evidence type="ECO:0000313" key="2">
    <source>
        <dbReference type="Proteomes" id="UP000000557"/>
    </source>
</evidence>
<dbReference type="AlphaFoldDB" id="Q7NE62"/>
<dbReference type="SUPFAM" id="SSF56112">
    <property type="entry name" value="Protein kinase-like (PK-like)"/>
    <property type="match status" value="1"/>
</dbReference>
<dbReference type="STRING" id="251221.gene:10761536"/>